<reference evidence="2" key="1">
    <citation type="submission" date="2016-11" db="UniProtKB">
        <authorList>
            <consortium name="WormBaseParasite"/>
        </authorList>
    </citation>
    <scope>IDENTIFICATION</scope>
    <source>
        <strain evidence="2">KR3021</strain>
    </source>
</reference>
<proteinExistence type="predicted"/>
<accession>A0AC35U5W3</accession>
<dbReference type="WBParaSite" id="RSKR_0000786300.1">
    <property type="protein sequence ID" value="RSKR_0000786300.1"/>
    <property type="gene ID" value="RSKR_0000786300"/>
</dbReference>
<evidence type="ECO:0000313" key="1">
    <source>
        <dbReference type="Proteomes" id="UP000095286"/>
    </source>
</evidence>
<name>A0AC35U5W3_9BILA</name>
<dbReference type="Proteomes" id="UP000095286">
    <property type="component" value="Unplaced"/>
</dbReference>
<organism evidence="1 2">
    <name type="scientific">Rhabditophanes sp. KR3021</name>
    <dbReference type="NCBI Taxonomy" id="114890"/>
    <lineage>
        <taxon>Eukaryota</taxon>
        <taxon>Metazoa</taxon>
        <taxon>Ecdysozoa</taxon>
        <taxon>Nematoda</taxon>
        <taxon>Chromadorea</taxon>
        <taxon>Rhabditida</taxon>
        <taxon>Tylenchina</taxon>
        <taxon>Panagrolaimomorpha</taxon>
        <taxon>Strongyloidoidea</taxon>
        <taxon>Alloionematidae</taxon>
        <taxon>Rhabditophanes</taxon>
    </lineage>
</organism>
<protein>
    <submittedName>
        <fullName evidence="2">CRAL-TRIO domain-containing protein</fullName>
    </submittedName>
</protein>
<sequence>MIDQIEQLRLILKDEIPLHMNTDVHLTRWLRANKNKPAETADKFRKYLQIRKGYRTDEADFFHNFYEKEDTIKFRQLFSQSEASLNWVNSNDNALVFVESAVKDIGSVTKSIRVNDYARIFFGYCEFFQDLVLKQEAKSGKESYGICIFDMSGFSLMSYANPVSAINKMYESRIDIWLNYYSELLKKVVIVNGPRLMSIVWKVLSILLPSHVHDRFTFANSFPGDFKELISLDAIPVAFGGTKVMSNTLSNCCNKIGTISSKEYKKNGEIWQNINASPPPADTITLSSGEKYTKIFTVQQNQKLLYEFMCNRDYTLKIVLNEKHMLNPDIKLSTPVLAAEDCFIVAENGSLVFEITNASKLMSLSGKLKLSVI</sequence>
<evidence type="ECO:0000313" key="2">
    <source>
        <dbReference type="WBParaSite" id="RSKR_0000786300.1"/>
    </source>
</evidence>